<dbReference type="KEGG" id="asx:CDL62_16705"/>
<keyword evidence="1" id="KW-1133">Transmembrane helix</keyword>
<evidence type="ECO:0000256" key="1">
    <source>
        <dbReference type="SAM" id="Phobius"/>
    </source>
</evidence>
<protein>
    <submittedName>
        <fullName evidence="2">Uncharacterized protein</fullName>
    </submittedName>
</protein>
<dbReference type="AlphaFoldDB" id="A0A1T5DDN6"/>
<reference evidence="2 3" key="1">
    <citation type="submission" date="2017-02" db="EMBL/GenBank/DDBJ databases">
        <authorList>
            <person name="Peterson S.W."/>
        </authorList>
    </citation>
    <scope>NUCLEOTIDE SEQUENCE [LARGE SCALE GENOMIC DNA]</scope>
    <source>
        <strain evidence="2 3">DSM 24412</strain>
    </source>
</reference>
<evidence type="ECO:0000313" key="3">
    <source>
        <dbReference type="Proteomes" id="UP000191055"/>
    </source>
</evidence>
<dbReference type="RefSeq" id="WP_079556850.1">
    <property type="nucleotide sequence ID" value="NZ_CP021904.1"/>
</dbReference>
<sequence>MKKRPDIAYLTIIGLSLTVVISVYKDDVLDKNGLFRFSSTSQHHIRIISADFFKSALSFNETTCNSDACVFIYEHGLLKGNIIENFSAALQLAEAALYPQIKIKSVSTTICLKQASDELNSGQSAVVCHSGFPVADRFTDNLHPAFEEFLQSCTGFIHSIRAGPRFS</sequence>
<keyword evidence="1" id="KW-0812">Transmembrane</keyword>
<keyword evidence="3" id="KW-1185">Reference proteome</keyword>
<feature type="transmembrane region" description="Helical" evidence="1">
    <location>
        <begin position="7"/>
        <end position="24"/>
    </location>
</feature>
<name>A0A1T5DDN6_9BACT</name>
<dbReference type="STRING" id="889453.SAMN03080601_01079"/>
<proteinExistence type="predicted"/>
<evidence type="ECO:0000313" key="2">
    <source>
        <dbReference type="EMBL" id="SKB69848.1"/>
    </source>
</evidence>
<gene>
    <name evidence="2" type="ORF">SAMN03080601_01079</name>
</gene>
<dbReference type="Proteomes" id="UP000191055">
    <property type="component" value="Unassembled WGS sequence"/>
</dbReference>
<dbReference type="EMBL" id="FUYV01000004">
    <property type="protein sequence ID" value="SKB69848.1"/>
    <property type="molecule type" value="Genomic_DNA"/>
</dbReference>
<dbReference type="OrthoDB" id="9896351at2"/>
<organism evidence="2 3">
    <name type="scientific">Alkalitalea saponilacus</name>
    <dbReference type="NCBI Taxonomy" id="889453"/>
    <lineage>
        <taxon>Bacteria</taxon>
        <taxon>Pseudomonadati</taxon>
        <taxon>Bacteroidota</taxon>
        <taxon>Bacteroidia</taxon>
        <taxon>Marinilabiliales</taxon>
        <taxon>Marinilabiliaceae</taxon>
        <taxon>Alkalitalea</taxon>
    </lineage>
</organism>
<keyword evidence="1" id="KW-0472">Membrane</keyword>
<accession>A0A1T5DDN6</accession>